<evidence type="ECO:0000313" key="3">
    <source>
        <dbReference type="Proteomes" id="UP000317010"/>
    </source>
</evidence>
<dbReference type="SUPFAM" id="SSF48452">
    <property type="entry name" value="TPR-like"/>
    <property type="match status" value="1"/>
</dbReference>
<dbReference type="Proteomes" id="UP000317010">
    <property type="component" value="Unassembled WGS sequence"/>
</dbReference>
<evidence type="ECO:0000256" key="1">
    <source>
        <dbReference type="SAM" id="SignalP"/>
    </source>
</evidence>
<dbReference type="PROSITE" id="PS51257">
    <property type="entry name" value="PROKAR_LIPOPROTEIN"/>
    <property type="match status" value="1"/>
</dbReference>
<dbReference type="EMBL" id="VLLI01000008">
    <property type="protein sequence ID" value="TWI98799.1"/>
    <property type="molecule type" value="Genomic_DNA"/>
</dbReference>
<protein>
    <submittedName>
        <fullName evidence="2">SusD/RagB-like outer membrane lipoprotein</fullName>
    </submittedName>
</protein>
<evidence type="ECO:0000313" key="2">
    <source>
        <dbReference type="EMBL" id="TWI98799.1"/>
    </source>
</evidence>
<keyword evidence="3" id="KW-1185">Reference proteome</keyword>
<proteinExistence type="predicted"/>
<dbReference type="OrthoDB" id="9766256at2"/>
<gene>
    <name evidence="2" type="ORF">JN11_02987</name>
</gene>
<keyword evidence="1" id="KW-0732">Signal</keyword>
<reference evidence="2 3" key="1">
    <citation type="submission" date="2019-07" db="EMBL/GenBank/DDBJ databases">
        <title>Genomic Encyclopedia of Archaeal and Bacterial Type Strains, Phase II (KMG-II): from individual species to whole genera.</title>
        <authorList>
            <person name="Goeker M."/>
        </authorList>
    </citation>
    <scope>NUCLEOTIDE SEQUENCE [LARGE SCALE GENOMIC DNA]</scope>
    <source>
        <strain evidence="2 3">ATCC BAA-1854</strain>
    </source>
</reference>
<dbReference type="Pfam" id="PF12741">
    <property type="entry name" value="SusD-like"/>
    <property type="match status" value="1"/>
</dbReference>
<dbReference type="InterPro" id="IPR011990">
    <property type="entry name" value="TPR-like_helical_dom_sf"/>
</dbReference>
<dbReference type="RefSeq" id="WP_144913753.1">
    <property type="nucleotide sequence ID" value="NZ_VLLI01000008.1"/>
</dbReference>
<comment type="caution">
    <text evidence="2">The sequence shown here is derived from an EMBL/GenBank/DDBJ whole genome shotgun (WGS) entry which is preliminary data.</text>
</comment>
<feature type="chain" id="PRO_5022177899" evidence="1">
    <location>
        <begin position="26"/>
        <end position="532"/>
    </location>
</feature>
<dbReference type="InterPro" id="IPR024302">
    <property type="entry name" value="SusD-like"/>
</dbReference>
<name>A0A562TYV8_9SPHI</name>
<keyword evidence="2" id="KW-0449">Lipoprotein</keyword>
<organism evidence="2 3">
    <name type="scientific">Mucilaginibacter frigoritolerans</name>
    <dbReference type="NCBI Taxonomy" id="652788"/>
    <lineage>
        <taxon>Bacteria</taxon>
        <taxon>Pseudomonadati</taxon>
        <taxon>Bacteroidota</taxon>
        <taxon>Sphingobacteriia</taxon>
        <taxon>Sphingobacteriales</taxon>
        <taxon>Sphingobacteriaceae</taxon>
        <taxon>Mucilaginibacter</taxon>
    </lineage>
</organism>
<dbReference type="Gene3D" id="1.25.40.390">
    <property type="match status" value="1"/>
</dbReference>
<sequence length="532" mass="59124">MKKTYKKSWLLLTGILGLFAISSCTKDFQALNTDPSKVTQSQAAGDQQSTGGFFPDMEENIFNITDYNYQVQQNLNADVFSGYMMSPDDGFGNNNTNYFMRSDWNNEMFDLGNQHIMNNWVQIRKNAGPQAQHFVAMALILKVEGMHRVTDQYGPMPYSKYGSNAFFVPYDSQKDIYTRFFTELDTAVNTLTAFVKTYPGQTPFKPFDMIYAGDYKQWLKFANTLRLRLAMRIVYADPTTAQAQAEKAVADPNGLLSTVADDAYLNMVNGLSYQNPLWNITNAYGDISMSAAMKSIIEGYNDPRETAYFLPSSYDGKYEGIRQGQNITTAEYAGFSLLNVQSTSALQIMVASESYFLRAEGALRGWNMGGGTAQSFYEQGVALSFQEKGVSMPSGYLTNTTATAAPYVDPTNSTNNVPAGNPYLNNISIAWNSGDSFEHNLQRIITQKWLAIYPDGEEAWCDFRRTGYPKLFPVVVNNSGGLISTTSFVKRIPFAADENSTNPKGVATGVQELGGPDNGGTRLWWDVNPLVP</sequence>
<feature type="signal peptide" evidence="1">
    <location>
        <begin position="1"/>
        <end position="25"/>
    </location>
</feature>
<accession>A0A562TYV8</accession>
<dbReference type="AlphaFoldDB" id="A0A562TYV8"/>